<keyword evidence="8" id="KW-1185">Reference proteome</keyword>
<evidence type="ECO:0000256" key="5">
    <source>
        <dbReference type="ARBA" id="ARBA00023306"/>
    </source>
</evidence>
<dbReference type="PANTHER" id="PTHR28605:SF1">
    <property type="entry name" value="CHROMOSOME TRANSMISSION FIDELITY FACTOR 8"/>
    <property type="match status" value="1"/>
</dbReference>
<dbReference type="GO" id="GO:0006260">
    <property type="term" value="P:DNA replication"/>
    <property type="evidence" value="ECO:0007669"/>
    <property type="project" value="UniProtKB-KW"/>
</dbReference>
<evidence type="ECO:0000256" key="7">
    <source>
        <dbReference type="SAM" id="MobiDB-lite"/>
    </source>
</evidence>
<reference evidence="9" key="2">
    <citation type="submission" date="2019-10" db="EMBL/GenBank/DDBJ databases">
        <authorList>
            <consortium name="NCBI Genome Project"/>
        </authorList>
    </citation>
    <scope>NUCLEOTIDE SEQUENCE</scope>
    <source>
        <strain evidence="9">NI907</strain>
    </source>
</reference>
<comment type="similarity">
    <text evidence="6">Belongs to the CTF8 family.</text>
</comment>
<proteinExistence type="inferred from homology"/>
<dbReference type="PANTHER" id="PTHR28605">
    <property type="entry name" value="CTF8, CHROMOSOME TRANSMISSION FIDELITY FACTOR 8 HOMOLOG (S. CEREVISIAE)"/>
    <property type="match status" value="1"/>
</dbReference>
<accession>A0A6P8AT45</accession>
<name>A0A6P8AT45_PYRGI</name>
<keyword evidence="4" id="KW-0539">Nucleus</keyword>
<dbReference type="Proteomes" id="UP000515153">
    <property type="component" value="Unplaced"/>
</dbReference>
<reference evidence="9" key="1">
    <citation type="journal article" date="2019" name="Mol. Biol. Evol.">
        <title>Blast fungal genomes show frequent chromosomal changes, gene gains and losses, and effector gene turnover.</title>
        <authorList>
            <person name="Gomez Luciano L.B."/>
            <person name="Jason Tsai I."/>
            <person name="Chuma I."/>
            <person name="Tosa Y."/>
            <person name="Chen Y.H."/>
            <person name="Li J.Y."/>
            <person name="Li M.Y."/>
            <person name="Jade Lu M.Y."/>
            <person name="Nakayashiki H."/>
            <person name="Li W.H."/>
        </authorList>
    </citation>
    <scope>NUCLEOTIDE SEQUENCE</scope>
    <source>
        <strain evidence="9">NI907</strain>
    </source>
</reference>
<gene>
    <name evidence="9" type="ORF">PgNI_09801</name>
</gene>
<dbReference type="GO" id="GO:0007064">
    <property type="term" value="P:mitotic sister chromatid cohesion"/>
    <property type="evidence" value="ECO:0007669"/>
    <property type="project" value="InterPro"/>
</dbReference>
<dbReference type="GeneID" id="41964691"/>
<dbReference type="InterPro" id="IPR018607">
    <property type="entry name" value="Ctf8"/>
</dbReference>
<comment type="subcellular location">
    <subcellularLocation>
        <location evidence="1">Nucleus</location>
    </subcellularLocation>
</comment>
<dbReference type="OrthoDB" id="121932at2759"/>
<evidence type="ECO:0000256" key="3">
    <source>
        <dbReference type="ARBA" id="ARBA00023125"/>
    </source>
</evidence>
<evidence type="ECO:0000256" key="2">
    <source>
        <dbReference type="ARBA" id="ARBA00022705"/>
    </source>
</evidence>
<keyword evidence="5" id="KW-0131">Cell cycle</keyword>
<feature type="region of interest" description="Disordered" evidence="7">
    <location>
        <begin position="107"/>
        <end position="134"/>
    </location>
</feature>
<feature type="region of interest" description="Disordered" evidence="7">
    <location>
        <begin position="1"/>
        <end position="24"/>
    </location>
</feature>
<feature type="compositionally biased region" description="Basic and acidic residues" evidence="7">
    <location>
        <begin position="119"/>
        <end position="132"/>
    </location>
</feature>
<reference evidence="9" key="3">
    <citation type="submission" date="2025-08" db="UniProtKB">
        <authorList>
            <consortium name="RefSeq"/>
        </authorList>
    </citation>
    <scope>IDENTIFICATION</scope>
    <source>
        <strain evidence="9">NI907</strain>
    </source>
</reference>
<dbReference type="KEGG" id="pgri:PgNI_09801"/>
<dbReference type="GO" id="GO:0003677">
    <property type="term" value="F:DNA binding"/>
    <property type="evidence" value="ECO:0007669"/>
    <property type="project" value="UniProtKB-KW"/>
</dbReference>
<sequence>MSTATLHPRQPLKSPQHNPLPPVLHTPTGLALLELQGSINTGEGSASELAPGTITQVGRLDFPEYVAGKSEDGGSWMKRVYLYVGTNQRLTGEIKKLPRPVAIIRRRRKGDVEDDEVEMRDGGEDTHEKDGAGDELEVVEIVRYKLVFSQRPEPVGTEAS</sequence>
<organism evidence="8 9">
    <name type="scientific">Pyricularia grisea</name>
    <name type="common">Crabgrass-specific blast fungus</name>
    <name type="synonym">Magnaporthe grisea</name>
    <dbReference type="NCBI Taxonomy" id="148305"/>
    <lineage>
        <taxon>Eukaryota</taxon>
        <taxon>Fungi</taxon>
        <taxon>Dikarya</taxon>
        <taxon>Ascomycota</taxon>
        <taxon>Pezizomycotina</taxon>
        <taxon>Sordariomycetes</taxon>
        <taxon>Sordariomycetidae</taxon>
        <taxon>Magnaporthales</taxon>
        <taxon>Pyriculariaceae</taxon>
        <taxon>Pyricularia</taxon>
    </lineage>
</organism>
<evidence type="ECO:0000313" key="8">
    <source>
        <dbReference type="Proteomes" id="UP000515153"/>
    </source>
</evidence>
<dbReference type="RefSeq" id="XP_030978086.1">
    <property type="nucleotide sequence ID" value="XM_031129783.1"/>
</dbReference>
<dbReference type="AlphaFoldDB" id="A0A6P8AT45"/>
<evidence type="ECO:0000256" key="6">
    <source>
        <dbReference type="ARBA" id="ARBA00038447"/>
    </source>
</evidence>
<protein>
    <recommendedName>
        <fullName evidence="10">Chromosome transmission fidelity protein 8</fullName>
    </recommendedName>
</protein>
<evidence type="ECO:0000256" key="1">
    <source>
        <dbReference type="ARBA" id="ARBA00004123"/>
    </source>
</evidence>
<evidence type="ECO:0000256" key="4">
    <source>
        <dbReference type="ARBA" id="ARBA00023242"/>
    </source>
</evidence>
<keyword evidence="3" id="KW-0238">DNA-binding</keyword>
<dbReference type="GO" id="GO:0031390">
    <property type="term" value="C:Ctf18 RFC-like complex"/>
    <property type="evidence" value="ECO:0007669"/>
    <property type="project" value="InterPro"/>
</dbReference>
<keyword evidence="2" id="KW-0235">DNA replication</keyword>
<evidence type="ECO:0008006" key="10">
    <source>
        <dbReference type="Google" id="ProtNLM"/>
    </source>
</evidence>
<evidence type="ECO:0000313" key="9">
    <source>
        <dbReference type="RefSeq" id="XP_030978086.1"/>
    </source>
</evidence>
<dbReference type="Pfam" id="PF09696">
    <property type="entry name" value="Ctf8"/>
    <property type="match status" value="1"/>
</dbReference>